<evidence type="ECO:0000313" key="1">
    <source>
        <dbReference type="EMBL" id="ORV00984.1"/>
    </source>
</evidence>
<dbReference type="EMBL" id="LQOJ01000048">
    <property type="protein sequence ID" value="ORV00984.1"/>
    <property type="molecule type" value="Genomic_DNA"/>
</dbReference>
<protein>
    <submittedName>
        <fullName evidence="1">Uncharacterized protein</fullName>
    </submittedName>
</protein>
<dbReference type="Pfam" id="PF01381">
    <property type="entry name" value="HTH_3"/>
    <property type="match status" value="1"/>
</dbReference>
<dbReference type="InterPro" id="IPR001387">
    <property type="entry name" value="Cro/C1-type_HTH"/>
</dbReference>
<dbReference type="CDD" id="cd00093">
    <property type="entry name" value="HTH_XRE"/>
    <property type="match status" value="1"/>
</dbReference>
<evidence type="ECO:0000313" key="2">
    <source>
        <dbReference type="Proteomes" id="UP000193484"/>
    </source>
</evidence>
<accession>A0A1X1R7T6</accession>
<sequence>MDEPFGIPPNGISEIENGLRRVDVDDLIALAVALDVSPAVLLMPNPELPDENGEGVVYLDPADPLDTKHVWNWLTARDSLTTGAMAEGANELESCDDPDFDYEERELWRRRTLPRFARERRGDG</sequence>
<dbReference type="Proteomes" id="UP000193484">
    <property type="component" value="Unassembled WGS sequence"/>
</dbReference>
<dbReference type="Gene3D" id="1.10.260.40">
    <property type="entry name" value="lambda repressor-like DNA-binding domains"/>
    <property type="match status" value="1"/>
</dbReference>
<dbReference type="PROSITE" id="PS50943">
    <property type="entry name" value="HTH_CROC1"/>
    <property type="match status" value="1"/>
</dbReference>
<gene>
    <name evidence="1" type="ORF">AWC04_15035</name>
</gene>
<proteinExistence type="predicted"/>
<reference evidence="1 2" key="1">
    <citation type="submission" date="2016-01" db="EMBL/GenBank/DDBJ databases">
        <title>The new phylogeny of the genus Mycobacterium.</title>
        <authorList>
            <person name="Tarcisio F."/>
            <person name="Conor M."/>
            <person name="Antonella G."/>
            <person name="Elisabetta G."/>
            <person name="Giulia F.S."/>
            <person name="Sara T."/>
            <person name="Anna F."/>
            <person name="Clotilde B."/>
            <person name="Roberto B."/>
            <person name="Veronica D.S."/>
            <person name="Fabio R."/>
            <person name="Monica P."/>
            <person name="Olivier J."/>
            <person name="Enrico T."/>
            <person name="Nicola S."/>
        </authorList>
    </citation>
    <scope>NUCLEOTIDE SEQUENCE [LARGE SCALE GENOMIC DNA]</scope>
    <source>
        <strain evidence="1 2">DSM 44179</strain>
    </source>
</reference>
<dbReference type="AlphaFoldDB" id="A0A1X1R7T6"/>
<dbReference type="STRING" id="1793.AWC04_15035"/>
<comment type="caution">
    <text evidence="1">The sequence shown here is derived from an EMBL/GenBank/DDBJ whole genome shotgun (WGS) entry which is preliminary data.</text>
</comment>
<organism evidence="1 2">
    <name type="scientific">Mycolicibacterium fallax</name>
    <name type="common">Mycobacterium fallax</name>
    <dbReference type="NCBI Taxonomy" id="1793"/>
    <lineage>
        <taxon>Bacteria</taxon>
        <taxon>Bacillati</taxon>
        <taxon>Actinomycetota</taxon>
        <taxon>Actinomycetes</taxon>
        <taxon>Mycobacteriales</taxon>
        <taxon>Mycobacteriaceae</taxon>
        <taxon>Mycolicibacterium</taxon>
    </lineage>
</organism>
<keyword evidence="2" id="KW-1185">Reference proteome</keyword>
<dbReference type="InterPro" id="IPR010982">
    <property type="entry name" value="Lambda_DNA-bd_dom_sf"/>
</dbReference>
<name>A0A1X1R7T6_MYCFA</name>
<dbReference type="GO" id="GO:0003677">
    <property type="term" value="F:DNA binding"/>
    <property type="evidence" value="ECO:0007669"/>
    <property type="project" value="InterPro"/>
</dbReference>
<dbReference type="SUPFAM" id="SSF47413">
    <property type="entry name" value="lambda repressor-like DNA-binding domains"/>
    <property type="match status" value="1"/>
</dbReference>